<comment type="catalytic activity">
    <reaction evidence="3">
        <text>Cleavage of hydrophobic, N-terminal signal or leader sequences from secreted and periplasmic proteins.</text>
        <dbReference type="EC" id="3.4.21.89"/>
    </reaction>
</comment>
<keyword evidence="3" id="KW-0472">Membrane</keyword>
<dbReference type="Pfam" id="PF05656">
    <property type="entry name" value="DUF805"/>
    <property type="match status" value="1"/>
</dbReference>
<sequence length="351" mass="37078">MALRPAAEPLSPSRFLVQGLDPTGRTRPGAFAGLLLGVGALAALRHWGPDLLPSWSRWREALVTIPLALLLVPAVGHALRRLNDMGWSGWWAWALALPWARWGLLALLVAVPSSQRRRRAEASWRLLGLGAAAVAALLLLGSLAWTAAGVAAQGMRPALWPGDLVLVRRGGAALPGAVVAFRRPGEEAPRFGRVIATAGQAVAVEGGVPVIDGVAALRRDDGALAEPFARQGPLGVMPVCGNGTVGLGAECRTRRFREMLPGGADYAVLDAGLRPLDRAGEVAVPEGFVYILGDDRDAARDSRLAPAAGGTGLVEVDRVIGRVDMVAASSGARHPWDLRGWRWGRMGRIVR</sequence>
<keyword evidence="3" id="KW-1133">Transmembrane helix</keyword>
<dbReference type="RefSeq" id="WP_209841626.1">
    <property type="nucleotide sequence ID" value="NZ_JAGGJP010000011.1"/>
</dbReference>
<evidence type="ECO:0000256" key="2">
    <source>
        <dbReference type="ARBA" id="ARBA00019232"/>
    </source>
</evidence>
<dbReference type="PANTHER" id="PTHR43390">
    <property type="entry name" value="SIGNAL PEPTIDASE I"/>
    <property type="match status" value="1"/>
</dbReference>
<dbReference type="EMBL" id="JBHSNA010000008">
    <property type="protein sequence ID" value="MFC5566868.1"/>
    <property type="molecule type" value="Genomic_DNA"/>
</dbReference>
<dbReference type="GO" id="GO:0009003">
    <property type="term" value="F:signal peptidase activity"/>
    <property type="evidence" value="ECO:0007669"/>
    <property type="project" value="UniProtKB-EC"/>
</dbReference>
<feature type="transmembrane region" description="Helical" evidence="3">
    <location>
        <begin position="60"/>
        <end position="79"/>
    </location>
</feature>
<keyword evidence="6" id="KW-1185">Reference proteome</keyword>
<dbReference type="Pfam" id="PF10502">
    <property type="entry name" value="Peptidase_S26"/>
    <property type="match status" value="1"/>
</dbReference>
<gene>
    <name evidence="5" type="primary">lepB</name>
    <name evidence="5" type="ORF">ACFPOC_10650</name>
</gene>
<evidence type="ECO:0000313" key="5">
    <source>
        <dbReference type="EMBL" id="MFC5566868.1"/>
    </source>
</evidence>
<dbReference type="SUPFAM" id="SSF51306">
    <property type="entry name" value="LexA/Signal peptidase"/>
    <property type="match status" value="1"/>
</dbReference>
<dbReference type="Gene3D" id="2.10.109.10">
    <property type="entry name" value="Umud Fragment, subunit A"/>
    <property type="match status" value="1"/>
</dbReference>
<feature type="domain" description="Peptidase S26" evidence="4">
    <location>
        <begin position="131"/>
        <end position="326"/>
    </location>
</feature>
<protein>
    <recommendedName>
        <fullName evidence="2 3">Signal peptidase I</fullName>
        <ecNumber evidence="3">3.4.21.89</ecNumber>
    </recommendedName>
</protein>
<organism evidence="5 6">
    <name type="scientific">Rubellimicrobium aerolatum</name>
    <dbReference type="NCBI Taxonomy" id="490979"/>
    <lineage>
        <taxon>Bacteria</taxon>
        <taxon>Pseudomonadati</taxon>
        <taxon>Pseudomonadota</taxon>
        <taxon>Alphaproteobacteria</taxon>
        <taxon>Rhodobacterales</taxon>
        <taxon>Roseobacteraceae</taxon>
        <taxon>Rubellimicrobium</taxon>
    </lineage>
</organism>
<feature type="transmembrane region" description="Helical" evidence="3">
    <location>
        <begin position="123"/>
        <end position="145"/>
    </location>
</feature>
<dbReference type="PANTHER" id="PTHR43390:SF1">
    <property type="entry name" value="CHLOROPLAST PROCESSING PEPTIDASE"/>
    <property type="match status" value="1"/>
</dbReference>
<evidence type="ECO:0000313" key="6">
    <source>
        <dbReference type="Proteomes" id="UP001596056"/>
    </source>
</evidence>
<evidence type="ECO:0000256" key="3">
    <source>
        <dbReference type="RuleBase" id="RU362042"/>
    </source>
</evidence>
<accession>A0ABW0SD16</accession>
<dbReference type="InterPro" id="IPR008523">
    <property type="entry name" value="DUF805"/>
</dbReference>
<dbReference type="InterPro" id="IPR036286">
    <property type="entry name" value="LexA/Signal_pep-like_sf"/>
</dbReference>
<dbReference type="NCBIfam" id="TIGR02227">
    <property type="entry name" value="sigpep_I_bact"/>
    <property type="match status" value="1"/>
</dbReference>
<name>A0ABW0SD16_9RHOB</name>
<proteinExistence type="inferred from homology"/>
<comment type="caution">
    <text evidence="3">Lacks conserved residue(s) required for the propagation of feature annotation.</text>
</comment>
<keyword evidence="3" id="KW-0812">Transmembrane</keyword>
<dbReference type="InterPro" id="IPR019533">
    <property type="entry name" value="Peptidase_S26"/>
</dbReference>
<dbReference type="Proteomes" id="UP001596056">
    <property type="component" value="Unassembled WGS sequence"/>
</dbReference>
<dbReference type="InterPro" id="IPR000223">
    <property type="entry name" value="Pept_S26A_signal_pept_1"/>
</dbReference>
<reference evidence="6" key="1">
    <citation type="journal article" date="2019" name="Int. J. Syst. Evol. Microbiol.">
        <title>The Global Catalogue of Microorganisms (GCM) 10K type strain sequencing project: providing services to taxonomists for standard genome sequencing and annotation.</title>
        <authorList>
            <consortium name="The Broad Institute Genomics Platform"/>
            <consortium name="The Broad Institute Genome Sequencing Center for Infectious Disease"/>
            <person name="Wu L."/>
            <person name="Ma J."/>
        </authorList>
    </citation>
    <scope>NUCLEOTIDE SEQUENCE [LARGE SCALE GENOMIC DNA]</scope>
    <source>
        <strain evidence="6">KACC 11588</strain>
    </source>
</reference>
<feature type="transmembrane region" description="Helical" evidence="3">
    <location>
        <begin position="91"/>
        <end position="111"/>
    </location>
</feature>
<comment type="similarity">
    <text evidence="1 3">Belongs to the peptidase S26 family.</text>
</comment>
<comment type="subcellular location">
    <subcellularLocation>
        <location evidence="3">Membrane</location>
        <topology evidence="3">Single-pass type II membrane protein</topology>
    </subcellularLocation>
</comment>
<dbReference type="EC" id="3.4.21.89" evidence="3"/>
<feature type="transmembrane region" description="Helical" evidence="3">
    <location>
        <begin position="30"/>
        <end position="48"/>
    </location>
</feature>
<keyword evidence="3" id="KW-0645">Protease</keyword>
<dbReference type="CDD" id="cd06462">
    <property type="entry name" value="Peptidase_S24_S26"/>
    <property type="match status" value="1"/>
</dbReference>
<keyword evidence="3 5" id="KW-0378">Hydrolase</keyword>
<evidence type="ECO:0000256" key="1">
    <source>
        <dbReference type="ARBA" id="ARBA00009370"/>
    </source>
</evidence>
<comment type="caution">
    <text evidence="5">The sequence shown here is derived from an EMBL/GenBank/DDBJ whole genome shotgun (WGS) entry which is preliminary data.</text>
</comment>
<evidence type="ECO:0000259" key="4">
    <source>
        <dbReference type="Pfam" id="PF10502"/>
    </source>
</evidence>